<dbReference type="EMBL" id="BARU01028403">
    <property type="protein sequence ID" value="GAH70201.1"/>
    <property type="molecule type" value="Genomic_DNA"/>
</dbReference>
<evidence type="ECO:0000313" key="1">
    <source>
        <dbReference type="EMBL" id="GAH70201.1"/>
    </source>
</evidence>
<protein>
    <submittedName>
        <fullName evidence="1">Uncharacterized protein</fullName>
    </submittedName>
</protein>
<organism evidence="1">
    <name type="scientific">marine sediment metagenome</name>
    <dbReference type="NCBI Taxonomy" id="412755"/>
    <lineage>
        <taxon>unclassified sequences</taxon>
        <taxon>metagenomes</taxon>
        <taxon>ecological metagenomes</taxon>
    </lineage>
</organism>
<gene>
    <name evidence="1" type="ORF">S03H2_45336</name>
</gene>
<comment type="caution">
    <text evidence="1">The sequence shown here is derived from an EMBL/GenBank/DDBJ whole genome shotgun (WGS) entry which is preliminary data.</text>
</comment>
<sequence>RLFDTLTRESGRIVHSSNGQDLVETARAQRYPVYRLEGIFSAMQHEVIVAGAPKLLYPGQVLEIAVRLRRPSSTLRLVLIIDGRNNEISIPLQPAPLTEYLAARAWAEVHVGRLLDEPDDSTVQAIYALSKHFALSNDCASFIILETDEEYRQYGIVRRELDFRRVQLLLRSQRGAGEKEIRLFSGMLVPQDLGEARIRIVKSFAGLEDAPVWVSPPPLEVSWGPKLLLQKPPVEHTKDTPAALYLLAEELFGEARSLREVVAPTKED</sequence>
<feature type="non-terminal residue" evidence="1">
    <location>
        <position position="1"/>
    </location>
</feature>
<accession>X1HJ89</accession>
<proteinExistence type="predicted"/>
<name>X1HJ89_9ZZZZ</name>
<reference evidence="1" key="1">
    <citation type="journal article" date="2014" name="Front. Microbiol.">
        <title>High frequency of phylogenetically diverse reductive dehalogenase-homologous genes in deep subseafloor sedimentary metagenomes.</title>
        <authorList>
            <person name="Kawai M."/>
            <person name="Futagami T."/>
            <person name="Toyoda A."/>
            <person name="Takaki Y."/>
            <person name="Nishi S."/>
            <person name="Hori S."/>
            <person name="Arai W."/>
            <person name="Tsubouchi T."/>
            <person name="Morono Y."/>
            <person name="Uchiyama I."/>
            <person name="Ito T."/>
            <person name="Fujiyama A."/>
            <person name="Inagaki F."/>
            <person name="Takami H."/>
        </authorList>
    </citation>
    <scope>NUCLEOTIDE SEQUENCE</scope>
    <source>
        <strain evidence="1">Expedition CK06-06</strain>
    </source>
</reference>
<dbReference type="AlphaFoldDB" id="X1HJ89"/>
<feature type="non-terminal residue" evidence="1">
    <location>
        <position position="268"/>
    </location>
</feature>